<evidence type="ECO:0000313" key="2">
    <source>
        <dbReference type="EMBL" id="AVO48305.1"/>
    </source>
</evidence>
<proteinExistence type="predicted"/>
<dbReference type="OrthoDB" id="8564508at2"/>
<keyword evidence="1" id="KW-0472">Membrane</keyword>
<reference evidence="2 3" key="1">
    <citation type="submission" date="2018-03" db="EMBL/GenBank/DDBJ databases">
        <title>Genome sequencing of Melaminivora sp.</title>
        <authorList>
            <person name="Kim S.-J."/>
            <person name="Heo J."/>
            <person name="Ahn J.-H."/>
            <person name="Kwon S.-W."/>
        </authorList>
    </citation>
    <scope>NUCLEOTIDE SEQUENCE [LARGE SCALE GENOMIC DNA]</scope>
    <source>
        <strain evidence="2 3">SC2-9</strain>
    </source>
</reference>
<dbReference type="KEGG" id="mela:C6568_02850"/>
<keyword evidence="1" id="KW-0812">Transmembrane</keyword>
<dbReference type="Proteomes" id="UP000237925">
    <property type="component" value="Chromosome"/>
</dbReference>
<dbReference type="RefSeq" id="WP_106682785.1">
    <property type="nucleotide sequence ID" value="NZ_CP027667.1"/>
</dbReference>
<sequence length="125" mass="13306">MAGWLSALKFVPWGQVIDAAPQIVQGARKLIRKGEQTAAPPPAPAMPAASLHDSLAGQVAALQQRAAQLEEEQRASAVLIRSLAEQNAQVVRAIDALRVRTRWLGLACALLGVVSVALLIWALSR</sequence>
<organism evidence="2 3">
    <name type="scientific">Melaminivora suipulveris</name>
    <dbReference type="NCBI Taxonomy" id="2109913"/>
    <lineage>
        <taxon>Bacteria</taxon>
        <taxon>Pseudomonadati</taxon>
        <taxon>Pseudomonadota</taxon>
        <taxon>Betaproteobacteria</taxon>
        <taxon>Burkholderiales</taxon>
        <taxon>Comamonadaceae</taxon>
        <taxon>Melaminivora</taxon>
    </lineage>
</organism>
<accession>A0A2R3Q939</accession>
<keyword evidence="3" id="KW-1185">Reference proteome</keyword>
<protein>
    <submittedName>
        <fullName evidence="2">Uncharacterized protein</fullName>
    </submittedName>
</protein>
<evidence type="ECO:0000313" key="3">
    <source>
        <dbReference type="Proteomes" id="UP000237925"/>
    </source>
</evidence>
<dbReference type="EMBL" id="CP027667">
    <property type="protein sequence ID" value="AVO48305.1"/>
    <property type="molecule type" value="Genomic_DNA"/>
</dbReference>
<dbReference type="AlphaFoldDB" id="A0A2R3Q939"/>
<name>A0A2R3Q939_9BURK</name>
<gene>
    <name evidence="2" type="ORF">C6568_02850</name>
</gene>
<feature type="transmembrane region" description="Helical" evidence="1">
    <location>
        <begin position="103"/>
        <end position="123"/>
    </location>
</feature>
<keyword evidence="1" id="KW-1133">Transmembrane helix</keyword>
<evidence type="ECO:0000256" key="1">
    <source>
        <dbReference type="SAM" id="Phobius"/>
    </source>
</evidence>